<comment type="caution">
    <text evidence="2">The sequence shown here is derived from an EMBL/GenBank/DDBJ whole genome shotgun (WGS) entry which is preliminary data.</text>
</comment>
<sequence length="91" mass="9796">MRRRCSRLRPLALFRYETAGLSLSSPSSATRPHLPSSSIKVPSPASKEPPSSSPFVILSLLSSLLLASPHLALPRLTSPRLASPRLASPRI</sequence>
<name>A0A5B7H9H9_PORTR</name>
<dbReference type="AlphaFoldDB" id="A0A5B7H9H9"/>
<evidence type="ECO:0000313" key="3">
    <source>
        <dbReference type="Proteomes" id="UP000324222"/>
    </source>
</evidence>
<feature type="region of interest" description="Disordered" evidence="1">
    <location>
        <begin position="22"/>
        <end position="52"/>
    </location>
</feature>
<evidence type="ECO:0000313" key="2">
    <source>
        <dbReference type="EMBL" id="MPC68850.1"/>
    </source>
</evidence>
<feature type="compositionally biased region" description="Polar residues" evidence="1">
    <location>
        <begin position="22"/>
        <end position="40"/>
    </location>
</feature>
<keyword evidence="3" id="KW-1185">Reference proteome</keyword>
<gene>
    <name evidence="2" type="ORF">E2C01_063060</name>
</gene>
<protein>
    <submittedName>
        <fullName evidence="2">Uncharacterized protein</fullName>
    </submittedName>
</protein>
<reference evidence="2 3" key="1">
    <citation type="submission" date="2019-05" db="EMBL/GenBank/DDBJ databases">
        <title>Another draft genome of Portunus trituberculatus and its Hox gene families provides insights of decapod evolution.</title>
        <authorList>
            <person name="Jeong J.-H."/>
            <person name="Song I."/>
            <person name="Kim S."/>
            <person name="Choi T."/>
            <person name="Kim D."/>
            <person name="Ryu S."/>
            <person name="Kim W."/>
        </authorList>
    </citation>
    <scope>NUCLEOTIDE SEQUENCE [LARGE SCALE GENOMIC DNA]</scope>
    <source>
        <tissue evidence="2">Muscle</tissue>
    </source>
</reference>
<proteinExistence type="predicted"/>
<dbReference type="EMBL" id="VSRR010028482">
    <property type="protein sequence ID" value="MPC68850.1"/>
    <property type="molecule type" value="Genomic_DNA"/>
</dbReference>
<evidence type="ECO:0000256" key="1">
    <source>
        <dbReference type="SAM" id="MobiDB-lite"/>
    </source>
</evidence>
<dbReference type="Proteomes" id="UP000324222">
    <property type="component" value="Unassembled WGS sequence"/>
</dbReference>
<organism evidence="2 3">
    <name type="scientific">Portunus trituberculatus</name>
    <name type="common">Swimming crab</name>
    <name type="synonym">Neptunus trituberculatus</name>
    <dbReference type="NCBI Taxonomy" id="210409"/>
    <lineage>
        <taxon>Eukaryota</taxon>
        <taxon>Metazoa</taxon>
        <taxon>Ecdysozoa</taxon>
        <taxon>Arthropoda</taxon>
        <taxon>Crustacea</taxon>
        <taxon>Multicrustacea</taxon>
        <taxon>Malacostraca</taxon>
        <taxon>Eumalacostraca</taxon>
        <taxon>Eucarida</taxon>
        <taxon>Decapoda</taxon>
        <taxon>Pleocyemata</taxon>
        <taxon>Brachyura</taxon>
        <taxon>Eubrachyura</taxon>
        <taxon>Portunoidea</taxon>
        <taxon>Portunidae</taxon>
        <taxon>Portuninae</taxon>
        <taxon>Portunus</taxon>
    </lineage>
</organism>
<accession>A0A5B7H9H9</accession>
<feature type="compositionally biased region" description="Low complexity" evidence="1">
    <location>
        <begin position="42"/>
        <end position="52"/>
    </location>
</feature>